<dbReference type="GO" id="GO:0008233">
    <property type="term" value="F:peptidase activity"/>
    <property type="evidence" value="ECO:0007669"/>
    <property type="project" value="UniProtKB-KW"/>
</dbReference>
<evidence type="ECO:0000313" key="3">
    <source>
        <dbReference type="EMBL" id="QDV69920.1"/>
    </source>
</evidence>
<evidence type="ECO:0000259" key="2">
    <source>
        <dbReference type="Pfam" id="PF04151"/>
    </source>
</evidence>
<evidence type="ECO:0000313" key="4">
    <source>
        <dbReference type="Proteomes" id="UP000315082"/>
    </source>
</evidence>
<dbReference type="SUPFAM" id="SSF89260">
    <property type="entry name" value="Collagen-binding domain"/>
    <property type="match status" value="1"/>
</dbReference>
<dbReference type="InterPro" id="IPR007280">
    <property type="entry name" value="Peptidase_C_arc/bac"/>
</dbReference>
<gene>
    <name evidence="3" type="ORF">Poly24_36380</name>
</gene>
<dbReference type="OrthoDB" id="237792at2"/>
<protein>
    <submittedName>
        <fullName evidence="3">Putative subtilase-type serine protease</fullName>
        <ecNumber evidence="3">3.4.21.-</ecNumber>
    </submittedName>
</protein>
<feature type="region of interest" description="Disordered" evidence="1">
    <location>
        <begin position="782"/>
        <end position="816"/>
    </location>
</feature>
<feature type="compositionally biased region" description="Low complexity" evidence="1">
    <location>
        <begin position="795"/>
        <end position="813"/>
    </location>
</feature>
<dbReference type="Proteomes" id="UP000315082">
    <property type="component" value="Chromosome"/>
</dbReference>
<dbReference type="EC" id="3.4.21.-" evidence="3"/>
<dbReference type="Gene3D" id="2.60.40.10">
    <property type="entry name" value="Immunoglobulins"/>
    <property type="match status" value="1"/>
</dbReference>
<dbReference type="AlphaFoldDB" id="A0A518JWK1"/>
<accession>A0A518JWK1</accession>
<dbReference type="Gene3D" id="2.60.120.380">
    <property type="match status" value="2"/>
</dbReference>
<dbReference type="GO" id="GO:0006508">
    <property type="term" value="P:proteolysis"/>
    <property type="evidence" value="ECO:0007669"/>
    <property type="project" value="UniProtKB-KW"/>
</dbReference>
<feature type="domain" description="Peptidase C-terminal archaeal/bacterial" evidence="2">
    <location>
        <begin position="162"/>
        <end position="238"/>
    </location>
</feature>
<dbReference type="EMBL" id="CP036348">
    <property type="protein sequence ID" value="QDV69920.1"/>
    <property type="molecule type" value="Genomic_DNA"/>
</dbReference>
<dbReference type="KEGG" id="rcf:Poly24_36380"/>
<reference evidence="3 4" key="1">
    <citation type="submission" date="2019-02" db="EMBL/GenBank/DDBJ databases">
        <title>Deep-cultivation of Planctomycetes and their phenomic and genomic characterization uncovers novel biology.</title>
        <authorList>
            <person name="Wiegand S."/>
            <person name="Jogler M."/>
            <person name="Boedeker C."/>
            <person name="Pinto D."/>
            <person name="Vollmers J."/>
            <person name="Rivas-Marin E."/>
            <person name="Kohn T."/>
            <person name="Peeters S.H."/>
            <person name="Heuer A."/>
            <person name="Rast P."/>
            <person name="Oberbeckmann S."/>
            <person name="Bunk B."/>
            <person name="Jeske O."/>
            <person name="Meyerdierks A."/>
            <person name="Storesund J.E."/>
            <person name="Kallscheuer N."/>
            <person name="Luecker S."/>
            <person name="Lage O.M."/>
            <person name="Pohl T."/>
            <person name="Merkel B.J."/>
            <person name="Hornburger P."/>
            <person name="Mueller R.-W."/>
            <person name="Bruemmer F."/>
            <person name="Labrenz M."/>
            <person name="Spormann A.M."/>
            <person name="Op den Camp H."/>
            <person name="Overmann J."/>
            <person name="Amann R."/>
            <person name="Jetten M.S.M."/>
            <person name="Mascher T."/>
            <person name="Medema M.H."/>
            <person name="Devos D.P."/>
            <person name="Kaster A.-K."/>
            <person name="Ovreas L."/>
            <person name="Rohde M."/>
            <person name="Galperin M.Y."/>
            <person name="Jogler C."/>
        </authorList>
    </citation>
    <scope>NUCLEOTIDE SEQUENCE [LARGE SCALE GENOMIC DNA]</scope>
    <source>
        <strain evidence="3 4">Poly24</strain>
    </source>
</reference>
<keyword evidence="3" id="KW-0378">Hydrolase</keyword>
<evidence type="ECO:0000256" key="1">
    <source>
        <dbReference type="SAM" id="MobiDB-lite"/>
    </source>
</evidence>
<keyword evidence="4" id="KW-1185">Reference proteome</keyword>
<dbReference type="InterPro" id="IPR013783">
    <property type="entry name" value="Ig-like_fold"/>
</dbReference>
<organism evidence="3 4">
    <name type="scientific">Rosistilla carotiformis</name>
    <dbReference type="NCBI Taxonomy" id="2528017"/>
    <lineage>
        <taxon>Bacteria</taxon>
        <taxon>Pseudomonadati</taxon>
        <taxon>Planctomycetota</taxon>
        <taxon>Planctomycetia</taxon>
        <taxon>Pirellulales</taxon>
        <taxon>Pirellulaceae</taxon>
        <taxon>Rosistilla</taxon>
    </lineage>
</organism>
<proteinExistence type="predicted"/>
<sequence>MQRTCYLTAAERRTRSPFMSLPKLAMASLIVFVLAGLATAAQPRLSGSIPRGIQRGTTQKVIFTGTRIKDGRQLLFDIPGINVLSVTPVDNSKVEAELEVPADTPPGLYPVRLVTESDISDMIMFAVGSMPNVDEVEPNSDIETPQLIETNVTIEGKIATEDVDYFAVDLKKGERLTAEVEGTRLRRGRGDPFFDPYIAILNSERFELAFSDDAPLLQQDSVCSITAPEDGRYIVMVRDSSFGGRNDAYRLHIGSFPRPIAVVPAGGAPGELLNATFISIDGQQWTESIQLPSEPMESFPVVVSNEHGTSPSPNYIRVQPQGNVIEQEPNNSTKESTAGTLPAAFCGILAEPGDIDFFSFEAKKDQTVGLRLFSRNVLRSELDGVINLYNEKGGRVGGNDDSGGPDSFLEYKIPADGVYHVRISDHLEGGGPGYAYHLEAVTAGPELTLSLPDRSRYEATMIPVPQGNRHAVMLNATRKAFGGAIDIEALNLPEGVTATPIQMPANRTTVPLLLTATAEAPLDGRLVNLVGKVEKRDDIVSRFDQQHQLVGGLNNAVPFEYRSNRAAIAVTQKSPCTIAIVQPQVPVVRDGSMELTVTIDRGDYDADVAIRLLYNPPGIGSSGSIKIAKGTNEAKIPITANGSAAIGEWPVIACATLSDGNGSYEIASEPITLNIEDKIFTFGFPKTSTELGADASVIVDLEIGRPFEGACEVELVGIPAGVTCEAPKQTITNETEQIVFAVKVDEKARVGQHKTLVARAKITSDKGVITQTQGTGILQVDKPLPAPVAKPAPKPEAAAAPKPAAPKPAAAKPLSRLEQLRLMREEARAGN</sequence>
<keyword evidence="3" id="KW-0645">Protease</keyword>
<feature type="compositionally biased region" description="Pro residues" evidence="1">
    <location>
        <begin position="784"/>
        <end position="794"/>
    </location>
</feature>
<dbReference type="Pfam" id="PF04151">
    <property type="entry name" value="PPC"/>
    <property type="match status" value="1"/>
</dbReference>
<dbReference type="RefSeq" id="WP_145098255.1">
    <property type="nucleotide sequence ID" value="NZ_CP036348.1"/>
</dbReference>
<name>A0A518JWK1_9BACT</name>